<feature type="transmembrane region" description="Helical" evidence="1">
    <location>
        <begin position="177"/>
        <end position="199"/>
    </location>
</feature>
<dbReference type="RefSeq" id="WP_219764919.1">
    <property type="nucleotide sequence ID" value="NZ_JAHYBZ010000007.1"/>
</dbReference>
<proteinExistence type="predicted"/>
<dbReference type="EMBL" id="JAHYBZ010000007">
    <property type="protein sequence ID" value="MBW6400336.1"/>
    <property type="molecule type" value="Genomic_DNA"/>
</dbReference>
<protein>
    <submittedName>
        <fullName evidence="2">GntP family permease</fullName>
    </submittedName>
</protein>
<dbReference type="PANTHER" id="PTHR30354:SF7">
    <property type="entry name" value="BLL7963 PROTEIN"/>
    <property type="match status" value="1"/>
</dbReference>
<feature type="transmembrane region" description="Helical" evidence="1">
    <location>
        <begin position="335"/>
        <end position="355"/>
    </location>
</feature>
<dbReference type="InterPro" id="IPR003474">
    <property type="entry name" value="Glcn_transporter"/>
</dbReference>
<keyword evidence="1" id="KW-0812">Transmembrane</keyword>
<dbReference type="Proteomes" id="UP001196565">
    <property type="component" value="Unassembled WGS sequence"/>
</dbReference>
<feature type="transmembrane region" description="Helical" evidence="1">
    <location>
        <begin position="375"/>
        <end position="395"/>
    </location>
</feature>
<dbReference type="Pfam" id="PF02447">
    <property type="entry name" value="GntP_permease"/>
    <property type="match status" value="1"/>
</dbReference>
<feature type="transmembrane region" description="Helical" evidence="1">
    <location>
        <begin position="50"/>
        <end position="72"/>
    </location>
</feature>
<evidence type="ECO:0000313" key="2">
    <source>
        <dbReference type="EMBL" id="MBW6400336.1"/>
    </source>
</evidence>
<comment type="caution">
    <text evidence="2">The sequence shown here is derived from an EMBL/GenBank/DDBJ whole genome shotgun (WGS) entry which is preliminary data.</text>
</comment>
<feature type="transmembrane region" description="Helical" evidence="1">
    <location>
        <begin position="111"/>
        <end position="132"/>
    </location>
</feature>
<keyword evidence="1" id="KW-0472">Membrane</keyword>
<accession>A0ABS7ADF3</accession>
<sequence>MSGILGILAALALLILLAYRGVSVLVAAPLAALAAVLAAGAPALASLTHVMMPALGGFLAQFLALFVLGAIFGKLMEETGAARALAAALAARLGPANAIPAVVLACAALTYGGVSLFVVAFAVQPLAAELFARARLPRALIPATIALGAFTFTMTALPGTPAIQNAIPMPFFGTTAFAAPGLGLIGGAVMLGFGLAWLLCRARRGRFAADAPEPPAPAAARLREMAQGEGFDIAEALRDGAPAAPAPPLALAAAPILLVVVLNGLFAGVVLPSLLAGQPADPRLGGADPANLIGYWAILLALAVTIILTLLANLRRLPRLGETLGAGANAAAIPALNTAVLVGFGAVVASLPAFALVRDAVLGIAPGNPLVSLSIAVNILAGITGSASGGMSIALGTMGETYLARGLAAGIAPEVLHRVTAIATGGLDALPHSGAVVTLLAICRLTHRESYGDIFAVACAGPILALVVVLLLAGRFGAF</sequence>
<feature type="transmembrane region" description="Helical" evidence="1">
    <location>
        <begin position="293"/>
        <end position="314"/>
    </location>
</feature>
<reference evidence="2 3" key="1">
    <citation type="submission" date="2021-07" db="EMBL/GenBank/DDBJ databases">
        <authorList>
            <person name="So Y."/>
        </authorList>
    </citation>
    <scope>NUCLEOTIDE SEQUENCE [LARGE SCALE GENOMIC DNA]</scope>
    <source>
        <strain evidence="2 3">HJA6</strain>
    </source>
</reference>
<evidence type="ECO:0000256" key="1">
    <source>
        <dbReference type="SAM" id="Phobius"/>
    </source>
</evidence>
<keyword evidence="3" id="KW-1185">Reference proteome</keyword>
<keyword evidence="1" id="KW-1133">Transmembrane helix</keyword>
<evidence type="ECO:0000313" key="3">
    <source>
        <dbReference type="Proteomes" id="UP001196565"/>
    </source>
</evidence>
<name>A0ABS7ADF3_9PROT</name>
<organism evidence="2 3">
    <name type="scientific">Roseomonas alba</name>
    <dbReference type="NCBI Taxonomy" id="2846776"/>
    <lineage>
        <taxon>Bacteria</taxon>
        <taxon>Pseudomonadati</taxon>
        <taxon>Pseudomonadota</taxon>
        <taxon>Alphaproteobacteria</taxon>
        <taxon>Acetobacterales</taxon>
        <taxon>Roseomonadaceae</taxon>
        <taxon>Roseomonas</taxon>
    </lineage>
</organism>
<feature type="transmembrane region" description="Helical" evidence="1">
    <location>
        <begin position="454"/>
        <end position="473"/>
    </location>
</feature>
<gene>
    <name evidence="2" type="ORF">KPL78_20920</name>
</gene>
<feature type="transmembrane region" description="Helical" evidence="1">
    <location>
        <begin position="139"/>
        <end position="157"/>
    </location>
</feature>
<feature type="transmembrane region" description="Helical" evidence="1">
    <location>
        <begin position="249"/>
        <end position="273"/>
    </location>
</feature>
<dbReference type="PANTHER" id="PTHR30354">
    <property type="entry name" value="GNT FAMILY GLUCONATE TRANSPORTER"/>
    <property type="match status" value="1"/>
</dbReference>